<evidence type="ECO:0000256" key="1">
    <source>
        <dbReference type="SAM" id="MobiDB-lite"/>
    </source>
</evidence>
<dbReference type="Proteomes" id="UP000006514">
    <property type="component" value="Unassembled WGS sequence"/>
</dbReference>
<dbReference type="EMBL" id="JH688664">
    <property type="protein sequence ID" value="EJD32774.1"/>
    <property type="molecule type" value="Genomic_DNA"/>
</dbReference>
<feature type="compositionally biased region" description="Pro residues" evidence="1">
    <location>
        <begin position="113"/>
        <end position="130"/>
    </location>
</feature>
<organism evidence="2 3">
    <name type="scientific">Auricularia subglabra (strain TFB-10046 / SS5)</name>
    <name type="common">White-rot fungus</name>
    <name type="synonym">Auricularia delicata (strain TFB10046)</name>
    <dbReference type="NCBI Taxonomy" id="717982"/>
    <lineage>
        <taxon>Eukaryota</taxon>
        <taxon>Fungi</taxon>
        <taxon>Dikarya</taxon>
        <taxon>Basidiomycota</taxon>
        <taxon>Agaricomycotina</taxon>
        <taxon>Agaricomycetes</taxon>
        <taxon>Auriculariales</taxon>
        <taxon>Auriculariaceae</taxon>
        <taxon>Auricularia</taxon>
    </lineage>
</organism>
<feature type="compositionally biased region" description="Low complexity" evidence="1">
    <location>
        <begin position="158"/>
        <end position="173"/>
    </location>
</feature>
<reference evidence="3" key="1">
    <citation type="journal article" date="2012" name="Science">
        <title>The Paleozoic origin of enzymatic lignin decomposition reconstructed from 31 fungal genomes.</title>
        <authorList>
            <person name="Floudas D."/>
            <person name="Binder M."/>
            <person name="Riley R."/>
            <person name="Barry K."/>
            <person name="Blanchette R.A."/>
            <person name="Henrissat B."/>
            <person name="Martinez A.T."/>
            <person name="Otillar R."/>
            <person name="Spatafora J.W."/>
            <person name="Yadav J.S."/>
            <person name="Aerts A."/>
            <person name="Benoit I."/>
            <person name="Boyd A."/>
            <person name="Carlson A."/>
            <person name="Copeland A."/>
            <person name="Coutinho P.M."/>
            <person name="de Vries R.P."/>
            <person name="Ferreira P."/>
            <person name="Findley K."/>
            <person name="Foster B."/>
            <person name="Gaskell J."/>
            <person name="Glotzer D."/>
            <person name="Gorecki P."/>
            <person name="Heitman J."/>
            <person name="Hesse C."/>
            <person name="Hori C."/>
            <person name="Igarashi K."/>
            <person name="Jurgens J.A."/>
            <person name="Kallen N."/>
            <person name="Kersten P."/>
            <person name="Kohler A."/>
            <person name="Kuees U."/>
            <person name="Kumar T.K.A."/>
            <person name="Kuo A."/>
            <person name="LaButti K."/>
            <person name="Larrondo L.F."/>
            <person name="Lindquist E."/>
            <person name="Ling A."/>
            <person name="Lombard V."/>
            <person name="Lucas S."/>
            <person name="Lundell T."/>
            <person name="Martin R."/>
            <person name="McLaughlin D.J."/>
            <person name="Morgenstern I."/>
            <person name="Morin E."/>
            <person name="Murat C."/>
            <person name="Nagy L.G."/>
            <person name="Nolan M."/>
            <person name="Ohm R.A."/>
            <person name="Patyshakuliyeva A."/>
            <person name="Rokas A."/>
            <person name="Ruiz-Duenas F.J."/>
            <person name="Sabat G."/>
            <person name="Salamov A."/>
            <person name="Samejima M."/>
            <person name="Schmutz J."/>
            <person name="Slot J.C."/>
            <person name="St John F."/>
            <person name="Stenlid J."/>
            <person name="Sun H."/>
            <person name="Sun S."/>
            <person name="Syed K."/>
            <person name="Tsang A."/>
            <person name="Wiebenga A."/>
            <person name="Young D."/>
            <person name="Pisabarro A."/>
            <person name="Eastwood D.C."/>
            <person name="Martin F."/>
            <person name="Cullen D."/>
            <person name="Grigoriev I.V."/>
            <person name="Hibbett D.S."/>
        </authorList>
    </citation>
    <scope>NUCLEOTIDE SEQUENCE [LARGE SCALE GENOMIC DNA]</scope>
    <source>
        <strain evidence="3">TFB10046</strain>
    </source>
</reference>
<evidence type="ECO:0000313" key="2">
    <source>
        <dbReference type="EMBL" id="EJD32774.1"/>
    </source>
</evidence>
<dbReference type="KEGG" id="adl:AURDEDRAFT_178128"/>
<feature type="compositionally biased region" description="Low complexity" evidence="1">
    <location>
        <begin position="216"/>
        <end position="235"/>
    </location>
</feature>
<gene>
    <name evidence="2" type="ORF">AURDEDRAFT_178128</name>
</gene>
<evidence type="ECO:0000313" key="3">
    <source>
        <dbReference type="Proteomes" id="UP000006514"/>
    </source>
</evidence>
<protein>
    <submittedName>
        <fullName evidence="2">Uncharacterized protein</fullName>
    </submittedName>
</protein>
<feature type="compositionally biased region" description="Polar residues" evidence="1">
    <location>
        <begin position="303"/>
        <end position="324"/>
    </location>
</feature>
<accession>J0CR85</accession>
<proteinExistence type="predicted"/>
<sequence>MPDVPAAQPIQNGTAGALVTNDAATTTATPTATGGPPVSAAAVSSRPSSTRPVAPSAGYAGSEAPHGSLRSHTADPLAGTSVPARAPSVRPRTALPFIAPDTSAGSQFASVPFNPPGLPHPVPTPGPAPGPVQHVYEQPLAPLHMHSRQQPVRAATAGSSHQQLPGQSSSPGSALTSRPDSVQPRALQTQDPQQQQQQHFSMQHYQQPVPPPPPQQQHQQQQQFMPLHPQQQQSFLPPPPHQHQTQQQQGWLPQNAHAVWNAQTRPDSAVPRDARGPGFSGWRSPGEGYVSPRPPPQGLGTVQPPSDQQLSSTGAPRSSSTVAVSPQRLAMSKTPIPAFPTFGINASWRAQLWRTTIKESGGVHDPELRQELNELLGRMTDDMPVSALVKVESSLVDRLPPEAIPAAFHEQLFGGQTADFLRRDRPTQQPGLWMNAMPSPPWVSSHPAASVLRHPSQDMSLAALAVAATQDRDMTLSEIMHAYSHVLVLSASPFLSVVNASWRSPVFASTPSPSL</sequence>
<feature type="compositionally biased region" description="Low complexity" evidence="1">
    <location>
        <begin position="183"/>
        <end position="207"/>
    </location>
</feature>
<name>J0CR85_AURST</name>
<feature type="compositionally biased region" description="Low complexity" evidence="1">
    <location>
        <begin position="23"/>
        <end position="57"/>
    </location>
</feature>
<feature type="region of interest" description="Disordered" evidence="1">
    <location>
        <begin position="265"/>
        <end position="327"/>
    </location>
</feature>
<dbReference type="InParanoid" id="J0CR85"/>
<keyword evidence="3" id="KW-1185">Reference proteome</keyword>
<feature type="region of interest" description="Disordered" evidence="1">
    <location>
        <begin position="1"/>
        <end position="251"/>
    </location>
</feature>
<dbReference type="AlphaFoldDB" id="J0CR85"/>